<feature type="compositionally biased region" description="Polar residues" evidence="2">
    <location>
        <begin position="18"/>
        <end position="28"/>
    </location>
</feature>
<evidence type="ECO:0000313" key="3">
    <source>
        <dbReference type="EMBL" id="KAH3863532.1"/>
    </source>
</evidence>
<keyword evidence="4" id="KW-1185">Reference proteome</keyword>
<proteinExistence type="predicted"/>
<dbReference type="Proteomes" id="UP000828390">
    <property type="component" value="Unassembled WGS sequence"/>
</dbReference>
<evidence type="ECO:0000313" key="4">
    <source>
        <dbReference type="Proteomes" id="UP000828390"/>
    </source>
</evidence>
<feature type="coiled-coil region" evidence="1">
    <location>
        <begin position="67"/>
        <end position="94"/>
    </location>
</feature>
<feature type="compositionally biased region" description="Basic and acidic residues" evidence="2">
    <location>
        <begin position="1"/>
        <end position="17"/>
    </location>
</feature>
<reference evidence="3" key="2">
    <citation type="submission" date="2020-11" db="EMBL/GenBank/DDBJ databases">
        <authorList>
            <person name="McCartney M.A."/>
            <person name="Auch B."/>
            <person name="Kono T."/>
            <person name="Mallez S."/>
            <person name="Becker A."/>
            <person name="Gohl D.M."/>
            <person name="Silverstein K.A.T."/>
            <person name="Koren S."/>
            <person name="Bechman K.B."/>
            <person name="Herman A."/>
            <person name="Abrahante J.E."/>
            <person name="Garbe J."/>
        </authorList>
    </citation>
    <scope>NUCLEOTIDE SEQUENCE</scope>
    <source>
        <strain evidence="3">Duluth1</strain>
        <tissue evidence="3">Whole animal</tissue>
    </source>
</reference>
<protein>
    <submittedName>
        <fullName evidence="3">Uncharacterized protein</fullName>
    </submittedName>
</protein>
<comment type="caution">
    <text evidence="3">The sequence shown here is derived from an EMBL/GenBank/DDBJ whole genome shotgun (WGS) entry which is preliminary data.</text>
</comment>
<organism evidence="3 4">
    <name type="scientific">Dreissena polymorpha</name>
    <name type="common">Zebra mussel</name>
    <name type="synonym">Mytilus polymorpha</name>
    <dbReference type="NCBI Taxonomy" id="45954"/>
    <lineage>
        <taxon>Eukaryota</taxon>
        <taxon>Metazoa</taxon>
        <taxon>Spiralia</taxon>
        <taxon>Lophotrochozoa</taxon>
        <taxon>Mollusca</taxon>
        <taxon>Bivalvia</taxon>
        <taxon>Autobranchia</taxon>
        <taxon>Heteroconchia</taxon>
        <taxon>Euheterodonta</taxon>
        <taxon>Imparidentia</taxon>
        <taxon>Neoheterodontei</taxon>
        <taxon>Myida</taxon>
        <taxon>Dreissenoidea</taxon>
        <taxon>Dreissenidae</taxon>
        <taxon>Dreissena</taxon>
    </lineage>
</organism>
<evidence type="ECO:0000256" key="1">
    <source>
        <dbReference type="SAM" id="Coils"/>
    </source>
</evidence>
<gene>
    <name evidence="3" type="ORF">DPMN_026521</name>
</gene>
<evidence type="ECO:0000256" key="2">
    <source>
        <dbReference type="SAM" id="MobiDB-lite"/>
    </source>
</evidence>
<keyword evidence="1" id="KW-0175">Coiled coil</keyword>
<dbReference type="EMBL" id="JAIWYP010000002">
    <property type="protein sequence ID" value="KAH3863532.1"/>
    <property type="molecule type" value="Genomic_DNA"/>
</dbReference>
<dbReference type="AlphaFoldDB" id="A0A9D4LTJ2"/>
<reference evidence="3" key="1">
    <citation type="journal article" date="2019" name="bioRxiv">
        <title>The Genome of the Zebra Mussel, Dreissena polymorpha: A Resource for Invasive Species Research.</title>
        <authorList>
            <person name="McCartney M.A."/>
            <person name="Auch B."/>
            <person name="Kono T."/>
            <person name="Mallez S."/>
            <person name="Zhang Y."/>
            <person name="Obille A."/>
            <person name="Becker A."/>
            <person name="Abrahante J.E."/>
            <person name="Garbe J."/>
            <person name="Badalamenti J.P."/>
            <person name="Herman A."/>
            <person name="Mangelson H."/>
            <person name="Liachko I."/>
            <person name="Sullivan S."/>
            <person name="Sone E.D."/>
            <person name="Koren S."/>
            <person name="Silverstein K.A.T."/>
            <person name="Beckman K.B."/>
            <person name="Gohl D.M."/>
        </authorList>
    </citation>
    <scope>NUCLEOTIDE SEQUENCE</scope>
    <source>
        <strain evidence="3">Duluth1</strain>
        <tissue evidence="3">Whole animal</tissue>
    </source>
</reference>
<accession>A0A9D4LTJ2</accession>
<sequence>MIRESPTDDELKRKREASSVSELDSSVGATPKVEKQKKKKSKQKQSNYNSGDMANSLEDNRDFITQVKKINLRLAKLDDKLNTFNKKLENVSVKGDGSLQGAIKESLLEIKEDLLK</sequence>
<name>A0A9D4LTJ2_DREPO</name>
<feature type="region of interest" description="Disordered" evidence="2">
    <location>
        <begin position="1"/>
        <end position="59"/>
    </location>
</feature>